<dbReference type="PRINTS" id="PR01410">
    <property type="entry name" value="CCBIOGENESIS"/>
</dbReference>
<dbReference type="EMBL" id="UINC01016973">
    <property type="protein sequence ID" value="SVA70251.1"/>
    <property type="molecule type" value="Genomic_DNA"/>
</dbReference>
<feature type="transmembrane region" description="Helical" evidence="10">
    <location>
        <begin position="270"/>
        <end position="289"/>
    </location>
</feature>
<feature type="transmembrane region" description="Helical" evidence="10">
    <location>
        <begin position="122"/>
        <end position="143"/>
    </location>
</feature>
<comment type="similarity">
    <text evidence="2">Belongs to the CcmF/CycK/Ccl1/NrfE/CcsA family.</text>
</comment>
<feature type="transmembrane region" description="Helical" evidence="10">
    <location>
        <begin position="37"/>
        <end position="55"/>
    </location>
</feature>
<protein>
    <recommendedName>
        <fullName evidence="14">Cytochrome c assembly protein domain-containing protein</fullName>
    </recommendedName>
</protein>
<evidence type="ECO:0000256" key="9">
    <source>
        <dbReference type="ARBA" id="ARBA00037230"/>
    </source>
</evidence>
<dbReference type="PANTHER" id="PTHR43653">
    <property type="entry name" value="CYTOCHROME C ASSEMBLY PROTEIN-RELATED"/>
    <property type="match status" value="1"/>
</dbReference>
<dbReference type="NCBIfam" id="TIGR00353">
    <property type="entry name" value="nrfE"/>
    <property type="match status" value="1"/>
</dbReference>
<sequence length="644" mass="72059">MASTLGNSALWLSFLFSILQFIVSTRNINIIIIFNRIAVTGLLASTLASFFLLMYCHVTSDFSVINVFQNSHTTKPLLYKISGVWGNHEGSMLLWMLVLSITNYFIFKLYNKNNSIFVSKTLQIQAVIIIGFLLFILITSNPFETMSVVPSNGLGFNPILQDPALAIHPPLLYIGYVGLSAVFSLSIATMNSENDKGIPWYTYMKPFVVAAWTFLTAGIALGSIWAYYELGWGGWWFWDPVENAALMPWLLSTALLHSLITVERKKSLQAWVLLLAILAFLLSVIGTFLVRSGILTSVHTFALDPTRGIYILIFIGLLGSYSLILFALKSKNFLGKNYFSFFSREGSILVNNLVMVIVCGSVFFGTTYPLIVEIFTSNRISVGEPYFNATVIPMIIPAILVMGIGPLLSWGKVDSKKTLKQISPSILLTVIIIIIFFLSYRTYNIPGLVGIGLASWIISNVLVTLFLNIRKESKKNNFTVTSTIKHFNSMIIAHLGVGLLIIGITGSSVWQEEKISRMKVNDEKMISNYNVVFKEINEVAGPNYLALRGSFWIYNQNNKIITVLTPENRIYPITKNTTSEVSIHTNLLRDLYIVLGDGDNDNGWVVRIYYNPLVVWIWIGVLVIVIGGLLALKNNLNILKLRNL</sequence>
<feature type="transmembrane region" description="Helical" evidence="10">
    <location>
        <begin position="349"/>
        <end position="371"/>
    </location>
</feature>
<feature type="transmembrane region" description="Helical" evidence="10">
    <location>
        <begin position="92"/>
        <end position="110"/>
    </location>
</feature>
<dbReference type="GO" id="GO:0015232">
    <property type="term" value="F:heme transmembrane transporter activity"/>
    <property type="evidence" value="ECO:0007669"/>
    <property type="project" value="InterPro"/>
</dbReference>
<evidence type="ECO:0000256" key="5">
    <source>
        <dbReference type="ARBA" id="ARBA00022692"/>
    </source>
</evidence>
<feature type="transmembrane region" description="Helical" evidence="10">
    <location>
        <begin position="246"/>
        <end position="263"/>
    </location>
</feature>
<evidence type="ECO:0000313" key="13">
    <source>
        <dbReference type="EMBL" id="SVA70251.1"/>
    </source>
</evidence>
<keyword evidence="3" id="KW-1003">Cell membrane</keyword>
<evidence type="ECO:0000256" key="4">
    <source>
        <dbReference type="ARBA" id="ARBA00022519"/>
    </source>
</evidence>
<dbReference type="AlphaFoldDB" id="A0A381Y0Q5"/>
<evidence type="ECO:0000256" key="7">
    <source>
        <dbReference type="ARBA" id="ARBA00022989"/>
    </source>
</evidence>
<name>A0A381Y0Q5_9ZZZZ</name>
<feature type="transmembrane region" description="Helical" evidence="10">
    <location>
        <begin position="490"/>
        <end position="510"/>
    </location>
</feature>
<dbReference type="PRINTS" id="PR01411">
    <property type="entry name" value="CCMFBIOGNSIS"/>
</dbReference>
<keyword evidence="5 10" id="KW-0812">Transmembrane</keyword>
<comment type="subcellular location">
    <subcellularLocation>
        <location evidence="1">Cell inner membrane</location>
        <topology evidence="1">Multi-pass membrane protein</topology>
    </subcellularLocation>
</comment>
<feature type="domain" description="Cytochrome c-type biogenesis protein CcmF C-terminal" evidence="12">
    <location>
        <begin position="312"/>
        <end position="633"/>
    </location>
</feature>
<dbReference type="InterPro" id="IPR002541">
    <property type="entry name" value="Cyt_c_assembly"/>
</dbReference>
<organism evidence="13">
    <name type="scientific">marine metagenome</name>
    <dbReference type="NCBI Taxonomy" id="408172"/>
    <lineage>
        <taxon>unclassified sequences</taxon>
        <taxon>metagenomes</taxon>
        <taxon>ecological metagenomes</taxon>
    </lineage>
</organism>
<evidence type="ECO:0000256" key="3">
    <source>
        <dbReference type="ARBA" id="ARBA00022475"/>
    </source>
</evidence>
<reference evidence="13" key="1">
    <citation type="submission" date="2018-05" db="EMBL/GenBank/DDBJ databases">
        <authorList>
            <person name="Lanie J.A."/>
            <person name="Ng W.-L."/>
            <person name="Kazmierczak K.M."/>
            <person name="Andrzejewski T.M."/>
            <person name="Davidsen T.M."/>
            <person name="Wayne K.J."/>
            <person name="Tettelin H."/>
            <person name="Glass J.I."/>
            <person name="Rusch D."/>
            <person name="Podicherti R."/>
            <person name="Tsui H.-C.T."/>
            <person name="Winkler M.E."/>
        </authorList>
    </citation>
    <scope>NUCLEOTIDE SEQUENCE</scope>
</reference>
<evidence type="ECO:0008006" key="14">
    <source>
        <dbReference type="Google" id="ProtNLM"/>
    </source>
</evidence>
<evidence type="ECO:0000256" key="10">
    <source>
        <dbReference type="SAM" id="Phobius"/>
    </source>
</evidence>
<dbReference type="NCBIfam" id="NF007691">
    <property type="entry name" value="PRK10369.1"/>
    <property type="match status" value="1"/>
</dbReference>
<evidence type="ECO:0000256" key="8">
    <source>
        <dbReference type="ARBA" id="ARBA00023136"/>
    </source>
</evidence>
<dbReference type="PANTHER" id="PTHR43653:SF1">
    <property type="entry name" value="CYTOCHROME C-TYPE BIOGENESIS PROTEIN CCMF"/>
    <property type="match status" value="1"/>
</dbReference>
<dbReference type="GO" id="GO:0020037">
    <property type="term" value="F:heme binding"/>
    <property type="evidence" value="ECO:0007669"/>
    <property type="project" value="InterPro"/>
</dbReference>
<feature type="transmembrane region" description="Helical" evidence="10">
    <location>
        <begin position="613"/>
        <end position="632"/>
    </location>
</feature>
<dbReference type="InterPro" id="IPR003568">
    <property type="entry name" value="Cyt_c_biogenesis_CcmF"/>
</dbReference>
<feature type="transmembrane region" description="Helical" evidence="10">
    <location>
        <begin position="163"/>
        <end position="187"/>
    </location>
</feature>
<evidence type="ECO:0000259" key="11">
    <source>
        <dbReference type="Pfam" id="PF01578"/>
    </source>
</evidence>
<dbReference type="GO" id="GO:0017004">
    <property type="term" value="P:cytochrome complex assembly"/>
    <property type="evidence" value="ECO:0007669"/>
    <property type="project" value="UniProtKB-KW"/>
</dbReference>
<evidence type="ECO:0000256" key="6">
    <source>
        <dbReference type="ARBA" id="ARBA00022748"/>
    </source>
</evidence>
<keyword evidence="6" id="KW-0201">Cytochrome c-type biogenesis</keyword>
<dbReference type="GO" id="GO:0005886">
    <property type="term" value="C:plasma membrane"/>
    <property type="evidence" value="ECO:0007669"/>
    <property type="project" value="UniProtKB-SubCell"/>
</dbReference>
<dbReference type="Pfam" id="PF16327">
    <property type="entry name" value="CcmF_C"/>
    <property type="match status" value="1"/>
</dbReference>
<gene>
    <name evidence="13" type="ORF">METZ01_LOCUS123105</name>
</gene>
<evidence type="ECO:0000256" key="1">
    <source>
        <dbReference type="ARBA" id="ARBA00004429"/>
    </source>
</evidence>
<dbReference type="InterPro" id="IPR003567">
    <property type="entry name" value="Cyt_c_biogenesis"/>
</dbReference>
<dbReference type="Pfam" id="PF01578">
    <property type="entry name" value="Cytochrom_C_asm"/>
    <property type="match status" value="1"/>
</dbReference>
<feature type="transmembrane region" description="Helical" evidence="10">
    <location>
        <begin position="391"/>
        <end position="410"/>
    </location>
</feature>
<comment type="function">
    <text evidence="9">Required for the biogenesis of c-type cytochromes. Possible subunit of a heme lyase.</text>
</comment>
<keyword evidence="4" id="KW-0997">Cell inner membrane</keyword>
<feature type="transmembrane region" description="Helical" evidence="10">
    <location>
        <begin position="422"/>
        <end position="440"/>
    </location>
</feature>
<feature type="transmembrane region" description="Helical" evidence="10">
    <location>
        <begin position="446"/>
        <end position="469"/>
    </location>
</feature>
<keyword evidence="8 10" id="KW-0472">Membrane</keyword>
<evidence type="ECO:0000259" key="12">
    <source>
        <dbReference type="Pfam" id="PF16327"/>
    </source>
</evidence>
<feature type="transmembrane region" description="Helical" evidence="10">
    <location>
        <begin position="207"/>
        <end position="226"/>
    </location>
</feature>
<feature type="domain" description="Cytochrome c assembly protein" evidence="11">
    <location>
        <begin position="85"/>
        <end position="292"/>
    </location>
</feature>
<accession>A0A381Y0Q5</accession>
<feature type="transmembrane region" description="Helical" evidence="10">
    <location>
        <begin position="6"/>
        <end position="25"/>
    </location>
</feature>
<dbReference type="InterPro" id="IPR032523">
    <property type="entry name" value="CcmF_C"/>
</dbReference>
<keyword evidence="7 10" id="KW-1133">Transmembrane helix</keyword>
<evidence type="ECO:0000256" key="2">
    <source>
        <dbReference type="ARBA" id="ARBA00009186"/>
    </source>
</evidence>
<feature type="transmembrane region" description="Helical" evidence="10">
    <location>
        <begin position="309"/>
        <end position="328"/>
    </location>
</feature>
<proteinExistence type="inferred from homology"/>